<dbReference type="PROSITE" id="PS51257">
    <property type="entry name" value="PROKAR_LIPOPROTEIN"/>
    <property type="match status" value="1"/>
</dbReference>
<evidence type="ECO:0000256" key="2">
    <source>
        <dbReference type="ARBA" id="ARBA00009810"/>
    </source>
</evidence>
<dbReference type="Pfam" id="PF07715">
    <property type="entry name" value="Plug"/>
    <property type="match status" value="1"/>
</dbReference>
<dbReference type="EMBL" id="JACCEM010000001">
    <property type="protein sequence ID" value="NYT48123.1"/>
    <property type="molecule type" value="Genomic_DNA"/>
</dbReference>
<evidence type="ECO:0000256" key="1">
    <source>
        <dbReference type="ARBA" id="ARBA00004571"/>
    </source>
</evidence>
<dbReference type="Gene3D" id="2.40.170.20">
    <property type="entry name" value="TonB-dependent receptor, beta-barrel domain"/>
    <property type="match status" value="1"/>
</dbReference>
<evidence type="ECO:0000256" key="5">
    <source>
        <dbReference type="ARBA" id="ARBA00022692"/>
    </source>
</evidence>
<dbReference type="InterPro" id="IPR037066">
    <property type="entry name" value="Plug_dom_sf"/>
</dbReference>
<dbReference type="InterPro" id="IPR000531">
    <property type="entry name" value="Beta-barrel_TonB"/>
</dbReference>
<evidence type="ECO:0000256" key="15">
    <source>
        <dbReference type="SAM" id="SignalP"/>
    </source>
</evidence>
<dbReference type="InterPro" id="IPR012910">
    <property type="entry name" value="Plug_dom"/>
</dbReference>
<organism evidence="18 19">
    <name type="scientific">Parapusillimonas granuli</name>
    <dbReference type="NCBI Taxonomy" id="380911"/>
    <lineage>
        <taxon>Bacteria</taxon>
        <taxon>Pseudomonadati</taxon>
        <taxon>Pseudomonadota</taxon>
        <taxon>Betaproteobacteria</taxon>
        <taxon>Burkholderiales</taxon>
        <taxon>Alcaligenaceae</taxon>
        <taxon>Parapusillimonas</taxon>
    </lineage>
</organism>
<dbReference type="PROSITE" id="PS00430">
    <property type="entry name" value="TONB_DEPENDENT_REC_1"/>
    <property type="match status" value="1"/>
</dbReference>
<evidence type="ECO:0000256" key="12">
    <source>
        <dbReference type="PROSITE-ProRule" id="PRU01360"/>
    </source>
</evidence>
<keyword evidence="11 12" id="KW-0998">Cell outer membrane</keyword>
<reference evidence="18 19" key="1">
    <citation type="submission" date="2020-07" db="EMBL/GenBank/DDBJ databases">
        <title>Taxonomic revisions and descriptions of new bacterial species based on genomic comparisons in the high-G+C-content subgroup of the family Alcaligenaceae.</title>
        <authorList>
            <person name="Szabo A."/>
            <person name="Felfoldi T."/>
        </authorList>
    </citation>
    <scope>NUCLEOTIDE SEQUENCE [LARGE SCALE GENOMIC DNA]</scope>
    <source>
        <strain evidence="18 19">LMG 24012</strain>
    </source>
</reference>
<keyword evidence="19" id="KW-1185">Reference proteome</keyword>
<evidence type="ECO:0000313" key="19">
    <source>
        <dbReference type="Proteomes" id="UP000559809"/>
    </source>
</evidence>
<keyword evidence="10 18" id="KW-0675">Receptor</keyword>
<feature type="short sequence motif" description="TonB box" evidence="13">
    <location>
        <begin position="46"/>
        <end position="52"/>
    </location>
</feature>
<name>A0A853FU63_9BURK</name>
<dbReference type="GO" id="GO:0009279">
    <property type="term" value="C:cell outer membrane"/>
    <property type="evidence" value="ECO:0007669"/>
    <property type="project" value="UniProtKB-SubCell"/>
</dbReference>
<evidence type="ECO:0000256" key="8">
    <source>
        <dbReference type="ARBA" id="ARBA00023077"/>
    </source>
</evidence>
<evidence type="ECO:0000259" key="16">
    <source>
        <dbReference type="Pfam" id="PF00593"/>
    </source>
</evidence>
<dbReference type="Gene3D" id="2.170.130.10">
    <property type="entry name" value="TonB-dependent receptor, plug domain"/>
    <property type="match status" value="1"/>
</dbReference>
<keyword evidence="8 13" id="KW-0798">TonB box</keyword>
<evidence type="ECO:0000256" key="13">
    <source>
        <dbReference type="PROSITE-ProRule" id="PRU10143"/>
    </source>
</evidence>
<dbReference type="InterPro" id="IPR036942">
    <property type="entry name" value="Beta-barrel_TonB_sf"/>
</dbReference>
<evidence type="ECO:0000256" key="6">
    <source>
        <dbReference type="ARBA" id="ARBA00022729"/>
    </source>
</evidence>
<evidence type="ECO:0000256" key="14">
    <source>
        <dbReference type="RuleBase" id="RU003357"/>
    </source>
</evidence>
<accession>A0A853FU63</accession>
<gene>
    <name evidence="18" type="ORF">H0A72_02255</name>
</gene>
<evidence type="ECO:0000313" key="18">
    <source>
        <dbReference type="EMBL" id="NYT48123.1"/>
    </source>
</evidence>
<dbReference type="PROSITE" id="PS52016">
    <property type="entry name" value="TONB_DEPENDENT_REC_3"/>
    <property type="match status" value="1"/>
</dbReference>
<evidence type="ECO:0000256" key="7">
    <source>
        <dbReference type="ARBA" id="ARBA00023065"/>
    </source>
</evidence>
<dbReference type="SUPFAM" id="SSF56935">
    <property type="entry name" value="Porins"/>
    <property type="match status" value="1"/>
</dbReference>
<evidence type="ECO:0000256" key="3">
    <source>
        <dbReference type="ARBA" id="ARBA00022448"/>
    </source>
</evidence>
<dbReference type="PANTHER" id="PTHR30069">
    <property type="entry name" value="TONB-DEPENDENT OUTER MEMBRANE RECEPTOR"/>
    <property type="match status" value="1"/>
</dbReference>
<evidence type="ECO:0000256" key="9">
    <source>
        <dbReference type="ARBA" id="ARBA00023136"/>
    </source>
</evidence>
<protein>
    <submittedName>
        <fullName evidence="18">TonB-dependent receptor</fullName>
    </submittedName>
</protein>
<keyword evidence="3 12" id="KW-0813">Transport</keyword>
<comment type="subcellular location">
    <subcellularLocation>
        <location evidence="1 12">Cell outer membrane</location>
        <topology evidence="1 12">Multi-pass membrane protein</topology>
    </subcellularLocation>
</comment>
<keyword evidence="5 12" id="KW-0812">Transmembrane</keyword>
<dbReference type="GO" id="GO:0015344">
    <property type="term" value="F:siderophore uptake transmembrane transporter activity"/>
    <property type="evidence" value="ECO:0007669"/>
    <property type="project" value="TreeGrafter"/>
</dbReference>
<proteinExistence type="inferred from homology"/>
<feature type="chain" id="PRO_5032900754" evidence="15">
    <location>
        <begin position="36"/>
        <end position="697"/>
    </location>
</feature>
<dbReference type="InterPro" id="IPR010916">
    <property type="entry name" value="TonB_box_CS"/>
</dbReference>
<keyword evidence="4 12" id="KW-1134">Transmembrane beta strand</keyword>
<keyword evidence="9 12" id="KW-0472">Membrane</keyword>
<feature type="domain" description="TonB-dependent receptor-like beta-barrel" evidence="16">
    <location>
        <begin position="235"/>
        <end position="661"/>
    </location>
</feature>
<dbReference type="GO" id="GO:0044718">
    <property type="term" value="P:siderophore transmembrane transport"/>
    <property type="evidence" value="ECO:0007669"/>
    <property type="project" value="TreeGrafter"/>
</dbReference>
<keyword evidence="7" id="KW-0406">Ion transport</keyword>
<evidence type="ECO:0000256" key="11">
    <source>
        <dbReference type="ARBA" id="ARBA00023237"/>
    </source>
</evidence>
<feature type="domain" description="TonB-dependent receptor plug" evidence="17">
    <location>
        <begin position="58"/>
        <end position="168"/>
    </location>
</feature>
<comment type="caution">
    <text evidence="18">The sequence shown here is derived from an EMBL/GenBank/DDBJ whole genome shotgun (WGS) entry which is preliminary data.</text>
</comment>
<dbReference type="InterPro" id="IPR039426">
    <property type="entry name" value="TonB-dep_rcpt-like"/>
</dbReference>
<dbReference type="Pfam" id="PF00593">
    <property type="entry name" value="TonB_dep_Rec_b-barrel"/>
    <property type="match status" value="1"/>
</dbReference>
<evidence type="ECO:0000256" key="4">
    <source>
        <dbReference type="ARBA" id="ARBA00022452"/>
    </source>
</evidence>
<dbReference type="PANTHER" id="PTHR30069:SF53">
    <property type="entry name" value="COLICIN I RECEPTOR-RELATED"/>
    <property type="match status" value="1"/>
</dbReference>
<sequence length="697" mass="76350">MPGREGIAATPRASLALAPLTLALLCACGVGVAQAQSNKTPTTLDTVVVTASGVQQKAKDAPASMTVITQEDIKKNGYTSVAEAVGRAEGVTFIGGDPNTKDIVIRGLPGEYTLLLVDGKRQNTRETMNRGTNGVQYEFMPPLAAIERIEVVRGPMSSLYGSEAMGGVVNVITKKVPERWSAALDSSVTLQTDDDYGNARQSQFWIGGPIKDDVLGLQVYGSYDDQSEGNTYFPSADGANARNNRSLGLKLAARPADNQDLVLDVVSQRLTTEATPGRSILPSLAWNKDQFRRTSYGLTHTGRWRLGESKISLYREDSVQENWPKTGEYVDNRRLVNTALDASFSMPFASHTLRFGGQYLHSRLNGIQNEAKFANYPTNTDVVSLTNYALFIEDDYYVTDDFTVTGGVRMDHDERFGKRWSPRLYGVYHLTDALTLKGGVATGFKAPTIRQSNPGYCMSTGGNSGFRGPLCGNPDLEPETSVTQELGLIYDWAPGSNVSATLFNTNFKNKVASYDTGMQDPLNPGTANHLYVYDNIDKVQIYGLELALKLPLTDTVNLSSNYTYTKSKRKGGGEVSFNGLTLDGEPLDKTPEHVLNTRLDWQVNERLGTYLRWNLSGKARYAAYRNGAMGVRTRPGGSTFDLGGNYAVTKHLSLRLAVLNLTDHKTPVDLRTRYAGLDGNWMVDEGRRFWLGASLSF</sequence>
<evidence type="ECO:0000256" key="10">
    <source>
        <dbReference type="ARBA" id="ARBA00023170"/>
    </source>
</evidence>
<dbReference type="Proteomes" id="UP000559809">
    <property type="component" value="Unassembled WGS sequence"/>
</dbReference>
<comment type="similarity">
    <text evidence="2 12 14">Belongs to the TonB-dependent receptor family.</text>
</comment>
<feature type="signal peptide" evidence="15">
    <location>
        <begin position="1"/>
        <end position="35"/>
    </location>
</feature>
<evidence type="ECO:0000259" key="17">
    <source>
        <dbReference type="Pfam" id="PF07715"/>
    </source>
</evidence>
<dbReference type="AlphaFoldDB" id="A0A853FU63"/>
<dbReference type="CDD" id="cd01347">
    <property type="entry name" value="ligand_gated_channel"/>
    <property type="match status" value="1"/>
</dbReference>
<keyword evidence="6 15" id="KW-0732">Signal</keyword>